<protein>
    <submittedName>
        <fullName evidence="2">Uncharacterized protein</fullName>
    </submittedName>
</protein>
<dbReference type="AlphaFoldDB" id="A0AAE1KCG9"/>
<comment type="caution">
    <text evidence="2">The sequence shown here is derived from an EMBL/GenBank/DDBJ whole genome shotgun (WGS) entry which is preliminary data.</text>
</comment>
<dbReference type="Proteomes" id="UP001286313">
    <property type="component" value="Unassembled WGS sequence"/>
</dbReference>
<name>A0AAE1KCG9_PETCI</name>
<dbReference type="EMBL" id="JAWQEG010002943">
    <property type="protein sequence ID" value="KAK3868808.1"/>
    <property type="molecule type" value="Genomic_DNA"/>
</dbReference>
<reference evidence="2" key="1">
    <citation type="submission" date="2023-10" db="EMBL/GenBank/DDBJ databases">
        <title>Genome assemblies of two species of porcelain crab, Petrolisthes cinctipes and Petrolisthes manimaculis (Anomura: Porcellanidae).</title>
        <authorList>
            <person name="Angst P."/>
        </authorList>
    </citation>
    <scope>NUCLEOTIDE SEQUENCE</scope>
    <source>
        <strain evidence="2">PB745_01</strain>
        <tissue evidence="2">Gill</tissue>
    </source>
</reference>
<evidence type="ECO:0000313" key="2">
    <source>
        <dbReference type="EMBL" id="KAK3868808.1"/>
    </source>
</evidence>
<organism evidence="2 3">
    <name type="scientific">Petrolisthes cinctipes</name>
    <name type="common">Flat porcelain crab</name>
    <dbReference type="NCBI Taxonomy" id="88211"/>
    <lineage>
        <taxon>Eukaryota</taxon>
        <taxon>Metazoa</taxon>
        <taxon>Ecdysozoa</taxon>
        <taxon>Arthropoda</taxon>
        <taxon>Crustacea</taxon>
        <taxon>Multicrustacea</taxon>
        <taxon>Malacostraca</taxon>
        <taxon>Eumalacostraca</taxon>
        <taxon>Eucarida</taxon>
        <taxon>Decapoda</taxon>
        <taxon>Pleocyemata</taxon>
        <taxon>Anomura</taxon>
        <taxon>Galatheoidea</taxon>
        <taxon>Porcellanidae</taxon>
        <taxon>Petrolisthes</taxon>
    </lineage>
</organism>
<accession>A0AAE1KCG9</accession>
<evidence type="ECO:0000313" key="3">
    <source>
        <dbReference type="Proteomes" id="UP001286313"/>
    </source>
</evidence>
<feature type="region of interest" description="Disordered" evidence="1">
    <location>
        <begin position="72"/>
        <end position="95"/>
    </location>
</feature>
<sequence>MVTVNYIYGPHHLNLTVSIPHNQRIFCLKSCFGSISCIKSNIAPIRSAATVIVDSDTKNHFKTLKNGVDSQELLPTGQMRGPSAGRHGMGTSSSMGPFVLKSSPNGSKVCPRDGAETNISWPKHPINQHRTTPRGRSLWRAALLARIGSLLHGNHLVWSLTGDLSSMGSPLSPKSGQHRGRSPL</sequence>
<evidence type="ECO:0000256" key="1">
    <source>
        <dbReference type="SAM" id="MobiDB-lite"/>
    </source>
</evidence>
<proteinExistence type="predicted"/>
<feature type="region of interest" description="Disordered" evidence="1">
    <location>
        <begin position="165"/>
        <end position="184"/>
    </location>
</feature>
<gene>
    <name evidence="2" type="ORF">Pcinc_025846</name>
</gene>
<keyword evidence="3" id="KW-1185">Reference proteome</keyword>
<feature type="compositionally biased region" description="Polar residues" evidence="1">
    <location>
        <begin position="165"/>
        <end position="175"/>
    </location>
</feature>